<reference evidence="6 7" key="2">
    <citation type="journal article" date="2011" name="Stand. Genomic Sci.">
        <title>Complete genome sequence of Isosphaera pallida type strain (IS1B).</title>
        <authorList>
            <consortium name="US DOE Joint Genome Institute (JGI-PGF)"/>
            <person name="Goker M."/>
            <person name="Cleland D."/>
            <person name="Saunders E."/>
            <person name="Lapidus A."/>
            <person name="Nolan M."/>
            <person name="Lucas S."/>
            <person name="Hammon N."/>
            <person name="Deshpande S."/>
            <person name="Cheng J.F."/>
            <person name="Tapia R."/>
            <person name="Han C."/>
            <person name="Goodwin L."/>
            <person name="Pitluck S."/>
            <person name="Liolios K."/>
            <person name="Pagani I."/>
            <person name="Ivanova N."/>
            <person name="Mavromatis K."/>
            <person name="Pati A."/>
            <person name="Chen A."/>
            <person name="Palaniappan K."/>
            <person name="Land M."/>
            <person name="Hauser L."/>
            <person name="Chang Y.J."/>
            <person name="Jeffries C.D."/>
            <person name="Detter J.C."/>
            <person name="Beck B."/>
            <person name="Woyke T."/>
            <person name="Bristow J."/>
            <person name="Eisen J.A."/>
            <person name="Markowitz V."/>
            <person name="Hugenholtz P."/>
            <person name="Kyrpides N.C."/>
            <person name="Klenk H.P."/>
        </authorList>
    </citation>
    <scope>NUCLEOTIDE SEQUENCE [LARGE SCALE GENOMIC DNA]</scope>
    <source>
        <strain evidence="7">ATCC 43644 / DSM 9630 / IS1B</strain>
    </source>
</reference>
<dbReference type="SUPFAM" id="SSF53756">
    <property type="entry name" value="UDP-Glycosyltransferase/glycogen phosphorylase"/>
    <property type="match status" value="1"/>
</dbReference>
<dbReference type="GO" id="GO:0005829">
    <property type="term" value="C:cytosol"/>
    <property type="evidence" value="ECO:0007669"/>
    <property type="project" value="TreeGrafter"/>
</dbReference>
<sequence>MVAFPLLEAAPKRKRSRSVETGLAFGRVAPLITLKPRRVVLIKPSSLGDVVHALPVLGALKRLWPEAAFDWVVARGLRGLVDGHPDLDGVIPFDRPRFKLNRAGWTELRQLACELRSRRFDVTIDLQGLLRSGLMAWATGAPVRIGLQDAREGSRWSHTHTVAIPPDVTHAVDRLMLVPRLLARLQGSPPPGPPRFHPPIGPEQAAWADHLLANCPRPILAYNPGARWQTKRWPPERFAETARLLHQEFGGTILLIGANDDRPLVDRLLAHLATPPNDSHRLLASVVNVVGQTTLNQLAALLARCDLVVSNDTGPLHLAVACGAPVVGVFTCTDPERTGPYGPRAITVLTRVSCAKSLLKTCPTTHCFHELTAQRVAAAARRMLTTPVLPQAASLGGDPTASIP</sequence>
<dbReference type="KEGG" id="ipa:Isop_3060"/>
<dbReference type="PANTHER" id="PTHR30160:SF21">
    <property type="entry name" value="LIPOPOLYSACCHARIDE CORE HEPTOSYLTRANSFERASE OPSX"/>
    <property type="match status" value="1"/>
</dbReference>
<name>E8R3B5_ISOPI</name>
<comment type="similarity">
    <text evidence="3">Belongs to the glycosyltransferase 9 family.</text>
</comment>
<evidence type="ECO:0000256" key="1">
    <source>
        <dbReference type="ARBA" id="ARBA00022676"/>
    </source>
</evidence>
<dbReference type="AlphaFoldDB" id="E8R3B5"/>
<evidence type="ECO:0000313" key="7">
    <source>
        <dbReference type="Proteomes" id="UP000008631"/>
    </source>
</evidence>
<dbReference type="InterPro" id="IPR051199">
    <property type="entry name" value="LPS_LOS_Heptosyltrfase"/>
</dbReference>
<dbReference type="GO" id="GO:0009244">
    <property type="term" value="P:lipopolysaccharide core region biosynthetic process"/>
    <property type="evidence" value="ECO:0007669"/>
    <property type="project" value="TreeGrafter"/>
</dbReference>
<dbReference type="EC" id="2.4.99.24" evidence="4"/>
<dbReference type="NCBIfam" id="TIGR02195">
    <property type="entry name" value="heptsyl_trn_II"/>
    <property type="match status" value="1"/>
</dbReference>
<dbReference type="OrthoDB" id="9797795at2"/>
<keyword evidence="2" id="KW-0808">Transferase</keyword>
<evidence type="ECO:0000256" key="2">
    <source>
        <dbReference type="ARBA" id="ARBA00022679"/>
    </source>
</evidence>
<gene>
    <name evidence="6" type="ordered locus">Isop_3060</name>
</gene>
<keyword evidence="7" id="KW-1185">Reference proteome</keyword>
<dbReference type="STRING" id="575540.Isop_3060"/>
<comment type="catalytic activity">
    <reaction evidence="5">
        <text>an L-alpha-D-Hep-(1-&gt;5)-[alpha-Kdo-(2-&gt;4)]-alpha-Kdo-(2-&gt;6)-lipid A + ADP-L-glycero-beta-D-manno-heptose = an L-alpha-D-Hep-(1-&gt;3)-L-alpha-D-Hep-(1-&gt;5)-[alpha-Kdo-(2-&gt;4)]-alpha-Kdo-(2-&gt;6)-lipid A + ADP + H(+)</text>
        <dbReference type="Rhea" id="RHEA:74071"/>
        <dbReference type="ChEBI" id="CHEBI:15378"/>
        <dbReference type="ChEBI" id="CHEBI:61506"/>
        <dbReference type="ChEBI" id="CHEBI:193068"/>
        <dbReference type="ChEBI" id="CHEBI:193069"/>
        <dbReference type="ChEBI" id="CHEBI:456216"/>
        <dbReference type="EC" id="2.4.99.24"/>
    </reaction>
</comment>
<organism evidence="6 7">
    <name type="scientific">Isosphaera pallida (strain ATCC 43644 / DSM 9630 / IS1B)</name>
    <dbReference type="NCBI Taxonomy" id="575540"/>
    <lineage>
        <taxon>Bacteria</taxon>
        <taxon>Pseudomonadati</taxon>
        <taxon>Planctomycetota</taxon>
        <taxon>Planctomycetia</taxon>
        <taxon>Isosphaerales</taxon>
        <taxon>Isosphaeraceae</taxon>
        <taxon>Isosphaera</taxon>
    </lineage>
</organism>
<evidence type="ECO:0000256" key="4">
    <source>
        <dbReference type="ARBA" id="ARBA00044042"/>
    </source>
</evidence>
<evidence type="ECO:0000313" key="6">
    <source>
        <dbReference type="EMBL" id="ADV63625.1"/>
    </source>
</evidence>
<accession>E8R3B5</accession>
<reference key="1">
    <citation type="submission" date="2010-11" db="EMBL/GenBank/DDBJ databases">
        <title>The complete sequence of chromosome of Isophaera pallida ATCC 43644.</title>
        <authorList>
            <consortium name="US DOE Joint Genome Institute (JGI-PGF)"/>
            <person name="Lucas S."/>
            <person name="Copeland A."/>
            <person name="Lapidus A."/>
            <person name="Bruce D."/>
            <person name="Goodwin L."/>
            <person name="Pitluck S."/>
            <person name="Kyrpides N."/>
            <person name="Mavromatis K."/>
            <person name="Pagani I."/>
            <person name="Ivanova N."/>
            <person name="Saunders E."/>
            <person name="Brettin T."/>
            <person name="Detter J.C."/>
            <person name="Han C."/>
            <person name="Tapia R."/>
            <person name="Land M."/>
            <person name="Hauser L."/>
            <person name="Markowitz V."/>
            <person name="Cheng J.-F."/>
            <person name="Hugenholtz P."/>
            <person name="Woyke T."/>
            <person name="Wu D."/>
            <person name="Eisen J.A."/>
        </authorList>
    </citation>
    <scope>NUCLEOTIDE SEQUENCE</scope>
    <source>
        <strain>ATCC 43644</strain>
    </source>
</reference>
<dbReference type="eggNOG" id="COG0859">
    <property type="taxonomic scope" value="Bacteria"/>
</dbReference>
<proteinExistence type="inferred from homology"/>
<dbReference type="InParanoid" id="E8R3B5"/>
<protein>
    <recommendedName>
        <fullName evidence="4">lipopolysaccharide heptosyltransferase II</fullName>
        <ecNumber evidence="4">2.4.99.24</ecNumber>
    </recommendedName>
</protein>
<keyword evidence="1" id="KW-0328">Glycosyltransferase</keyword>
<dbReference type="CDD" id="cd03789">
    <property type="entry name" value="GT9_LPS_heptosyltransferase"/>
    <property type="match status" value="1"/>
</dbReference>
<evidence type="ECO:0000256" key="3">
    <source>
        <dbReference type="ARBA" id="ARBA00043995"/>
    </source>
</evidence>
<dbReference type="HOGENOM" id="CLU_038371_0_0_0"/>
<dbReference type="InterPro" id="IPR011910">
    <property type="entry name" value="RfaF"/>
</dbReference>
<dbReference type="PANTHER" id="PTHR30160">
    <property type="entry name" value="TETRAACYLDISACCHARIDE 4'-KINASE-RELATED"/>
    <property type="match status" value="1"/>
</dbReference>
<dbReference type="InterPro" id="IPR002201">
    <property type="entry name" value="Glyco_trans_9"/>
</dbReference>
<dbReference type="Proteomes" id="UP000008631">
    <property type="component" value="Chromosome"/>
</dbReference>
<dbReference type="RefSeq" id="WP_013565913.1">
    <property type="nucleotide sequence ID" value="NC_014962.1"/>
</dbReference>
<evidence type="ECO:0000256" key="5">
    <source>
        <dbReference type="ARBA" id="ARBA00047503"/>
    </source>
</evidence>
<dbReference type="FunCoup" id="E8R3B5">
    <property type="interactions" value="161"/>
</dbReference>
<dbReference type="Gene3D" id="3.40.50.2000">
    <property type="entry name" value="Glycogen Phosphorylase B"/>
    <property type="match status" value="2"/>
</dbReference>
<dbReference type="Pfam" id="PF01075">
    <property type="entry name" value="Glyco_transf_9"/>
    <property type="match status" value="1"/>
</dbReference>
<dbReference type="GO" id="GO:0008713">
    <property type="term" value="F:ADP-heptose-lipopolysaccharide heptosyltransferase activity"/>
    <property type="evidence" value="ECO:0007669"/>
    <property type="project" value="UniProtKB-EC"/>
</dbReference>
<dbReference type="EMBL" id="CP002353">
    <property type="protein sequence ID" value="ADV63625.1"/>
    <property type="molecule type" value="Genomic_DNA"/>
</dbReference>